<feature type="transmembrane region" description="Helical" evidence="5">
    <location>
        <begin position="99"/>
        <end position="116"/>
    </location>
</feature>
<evidence type="ECO:0000256" key="2">
    <source>
        <dbReference type="ARBA" id="ARBA00022692"/>
    </source>
</evidence>
<evidence type="ECO:0000313" key="7">
    <source>
        <dbReference type="EMBL" id="AKB65956.1"/>
    </source>
</evidence>
<dbReference type="EMBL" id="CP009512">
    <property type="protein sequence ID" value="AKB65956.1"/>
    <property type="molecule type" value="Genomic_DNA"/>
</dbReference>
<protein>
    <submittedName>
        <fullName evidence="7">DUF1232 domain-containing protein</fullName>
    </submittedName>
</protein>
<dbReference type="KEGG" id="mmj:MSMAS_2760"/>
<dbReference type="GO" id="GO:0012505">
    <property type="term" value="C:endomembrane system"/>
    <property type="evidence" value="ECO:0007669"/>
    <property type="project" value="UniProtKB-SubCell"/>
</dbReference>
<evidence type="ECO:0000256" key="3">
    <source>
        <dbReference type="ARBA" id="ARBA00022989"/>
    </source>
</evidence>
<proteinExistence type="predicted"/>
<feature type="domain" description="DUF1232" evidence="6">
    <location>
        <begin position="76"/>
        <end position="111"/>
    </location>
</feature>
<gene>
    <name evidence="7" type="ORF">MSMAS_2760</name>
</gene>
<dbReference type="Pfam" id="PF06803">
    <property type="entry name" value="DUF1232"/>
    <property type="match status" value="1"/>
</dbReference>
<sequence>MDKTSNIRAKKVGSNLKEFKADNKEAYDIDTDFSEGLEDTNYLTGNFRKIWDYLGLLFSMLADSFNRKYPAPKKTVVVMAVTLMYLVSPVDFIPDLIPLLGFADDIALIVFAFSLIKEDLDNYRAWKMSY</sequence>
<dbReference type="Proteomes" id="UP000033097">
    <property type="component" value="Chromosome"/>
</dbReference>
<keyword evidence="4 5" id="KW-0472">Membrane</keyword>
<reference evidence="7 8" key="1">
    <citation type="submission" date="2014-07" db="EMBL/GenBank/DDBJ databases">
        <title>Methanogenic archaea and the global carbon cycle.</title>
        <authorList>
            <person name="Henriksen J.R."/>
            <person name="Luke J."/>
            <person name="Reinhart S."/>
            <person name="Benedict M.N."/>
            <person name="Youngblut N.D."/>
            <person name="Metcalf M.E."/>
            <person name="Whitaker R.J."/>
            <person name="Metcalf W.W."/>
        </authorList>
    </citation>
    <scope>NUCLEOTIDE SEQUENCE [LARGE SCALE GENOMIC DNA]</scope>
    <source>
        <strain evidence="7 8">S-6</strain>
    </source>
</reference>
<evidence type="ECO:0000256" key="1">
    <source>
        <dbReference type="ARBA" id="ARBA00004127"/>
    </source>
</evidence>
<evidence type="ECO:0000256" key="4">
    <source>
        <dbReference type="ARBA" id="ARBA00023136"/>
    </source>
</evidence>
<dbReference type="AlphaFoldDB" id="A0A0E3LUW0"/>
<feature type="transmembrane region" description="Helical" evidence="5">
    <location>
        <begin position="75"/>
        <end position="93"/>
    </location>
</feature>
<dbReference type="GeneID" id="24840508"/>
<evidence type="ECO:0000259" key="6">
    <source>
        <dbReference type="Pfam" id="PF06803"/>
    </source>
</evidence>
<dbReference type="HOGENOM" id="CLU_110199_0_1_2"/>
<dbReference type="InterPro" id="IPR010652">
    <property type="entry name" value="DUF1232"/>
</dbReference>
<accession>A0A0E3LUW0</accession>
<keyword evidence="3 5" id="KW-1133">Transmembrane helix</keyword>
<keyword evidence="2 5" id="KW-0812">Transmembrane</keyword>
<dbReference type="STRING" id="213585.MSMAS_2760"/>
<name>A0A0E3LUW0_METMZ</name>
<organism evidence="7 8">
    <name type="scientific">Methanosarcina mazei S-6</name>
    <dbReference type="NCBI Taxonomy" id="213585"/>
    <lineage>
        <taxon>Archaea</taxon>
        <taxon>Methanobacteriati</taxon>
        <taxon>Methanobacteriota</taxon>
        <taxon>Stenosarchaea group</taxon>
        <taxon>Methanomicrobia</taxon>
        <taxon>Methanosarcinales</taxon>
        <taxon>Methanosarcinaceae</taxon>
        <taxon>Methanosarcina</taxon>
    </lineage>
</organism>
<evidence type="ECO:0000256" key="5">
    <source>
        <dbReference type="SAM" id="Phobius"/>
    </source>
</evidence>
<evidence type="ECO:0000313" key="8">
    <source>
        <dbReference type="Proteomes" id="UP000033097"/>
    </source>
</evidence>
<comment type="subcellular location">
    <subcellularLocation>
        <location evidence="1">Endomembrane system</location>
        <topology evidence="1">Multi-pass membrane protein</topology>
    </subcellularLocation>
</comment>
<dbReference type="RefSeq" id="WP_011033858.1">
    <property type="nucleotide sequence ID" value="NZ_CP009512.1"/>
</dbReference>
<dbReference type="PATRIC" id="fig|213585.10.peg.3475"/>